<proteinExistence type="inferred from homology"/>
<dbReference type="EMBL" id="JAVDWO010000002">
    <property type="protein sequence ID" value="MDR7191906.1"/>
    <property type="molecule type" value="Genomic_DNA"/>
</dbReference>
<dbReference type="CDD" id="cd01347">
    <property type="entry name" value="ligand_gated_channel"/>
    <property type="match status" value="1"/>
</dbReference>
<dbReference type="Gene3D" id="2.170.130.10">
    <property type="entry name" value="TonB-dependent receptor, plug domain"/>
    <property type="match status" value="1"/>
</dbReference>
<evidence type="ECO:0000256" key="10">
    <source>
        <dbReference type="ARBA" id="ARBA00023237"/>
    </source>
</evidence>
<comment type="caution">
    <text evidence="16">The sequence shown here is derived from an EMBL/GenBank/DDBJ whole genome shotgun (WGS) entry which is preliminary data.</text>
</comment>
<dbReference type="InterPro" id="IPR036942">
    <property type="entry name" value="Beta-barrel_TonB_sf"/>
</dbReference>
<dbReference type="RefSeq" id="WP_310232689.1">
    <property type="nucleotide sequence ID" value="NZ_JAVDWO010000002.1"/>
</dbReference>
<evidence type="ECO:0000256" key="5">
    <source>
        <dbReference type="ARBA" id="ARBA00022692"/>
    </source>
</evidence>
<feature type="signal peptide" evidence="13">
    <location>
        <begin position="1"/>
        <end position="35"/>
    </location>
</feature>
<evidence type="ECO:0000256" key="13">
    <source>
        <dbReference type="SAM" id="SignalP"/>
    </source>
</evidence>
<evidence type="ECO:0000256" key="3">
    <source>
        <dbReference type="ARBA" id="ARBA00022448"/>
    </source>
</evidence>
<dbReference type="InterPro" id="IPR000531">
    <property type="entry name" value="Beta-barrel_TonB"/>
</dbReference>
<evidence type="ECO:0000313" key="16">
    <source>
        <dbReference type="EMBL" id="MDR7191906.1"/>
    </source>
</evidence>
<dbReference type="InterPro" id="IPR012910">
    <property type="entry name" value="Plug_dom"/>
</dbReference>
<gene>
    <name evidence="16" type="ORF">J2W68_000614</name>
</gene>
<feature type="domain" description="TonB-dependent receptor-like beta-barrel" evidence="14">
    <location>
        <begin position="289"/>
        <end position="633"/>
    </location>
</feature>
<evidence type="ECO:0000259" key="14">
    <source>
        <dbReference type="Pfam" id="PF00593"/>
    </source>
</evidence>
<organism evidence="16 17">
    <name type="scientific">Luteimonas terrae</name>
    <dbReference type="NCBI Taxonomy" id="1530191"/>
    <lineage>
        <taxon>Bacteria</taxon>
        <taxon>Pseudomonadati</taxon>
        <taxon>Pseudomonadota</taxon>
        <taxon>Gammaproteobacteria</taxon>
        <taxon>Lysobacterales</taxon>
        <taxon>Lysobacteraceae</taxon>
        <taxon>Luteimonas</taxon>
    </lineage>
</organism>
<evidence type="ECO:0000256" key="9">
    <source>
        <dbReference type="ARBA" id="ARBA00023170"/>
    </source>
</evidence>
<feature type="domain" description="TonB-dependent receptor plug" evidence="15">
    <location>
        <begin position="66"/>
        <end position="176"/>
    </location>
</feature>
<keyword evidence="3 11" id="KW-0813">Transport</keyword>
<evidence type="ECO:0000256" key="8">
    <source>
        <dbReference type="ARBA" id="ARBA00023136"/>
    </source>
</evidence>
<comment type="subcellular location">
    <subcellularLocation>
        <location evidence="1 11">Cell outer membrane</location>
        <topology evidence="1 11">Multi-pass membrane protein</topology>
    </subcellularLocation>
</comment>
<keyword evidence="7 12" id="KW-0798">TonB box</keyword>
<evidence type="ECO:0000256" key="4">
    <source>
        <dbReference type="ARBA" id="ARBA00022452"/>
    </source>
</evidence>
<evidence type="ECO:0000259" key="15">
    <source>
        <dbReference type="Pfam" id="PF07715"/>
    </source>
</evidence>
<evidence type="ECO:0000256" key="7">
    <source>
        <dbReference type="ARBA" id="ARBA00023077"/>
    </source>
</evidence>
<reference evidence="16 17" key="1">
    <citation type="submission" date="2023-07" db="EMBL/GenBank/DDBJ databases">
        <title>Sorghum-associated microbial communities from plants grown in Nebraska, USA.</title>
        <authorList>
            <person name="Schachtman D."/>
        </authorList>
    </citation>
    <scope>NUCLEOTIDE SEQUENCE [LARGE SCALE GENOMIC DNA]</scope>
    <source>
        <strain evidence="16 17">4099</strain>
    </source>
</reference>
<dbReference type="Proteomes" id="UP001256588">
    <property type="component" value="Unassembled WGS sequence"/>
</dbReference>
<keyword evidence="8 11" id="KW-0472">Membrane</keyword>
<sequence length="666" mass="72445">MTPASTLRPAHAPESRLRIHLCLALLAMASTCASAQPGAQDLTALPLEQLLDMDVRTASRFDQKASRAPSAVRVITADDIRRHGWRTLAQALESLPGLHVSDDRGYSYLGARGILRPGDYDTRFLVLVDGHRLNDPVYSQGVVGSDFPLDMALIERIEYVPGPGSALYGSNAFFGVVNVMTRDAASFGHGELETGVGSQNTRALRSSVVTRGALGETVLSASVSRSDGDDLALPVYADAASDGIARGLDATRTRRIFVHHRSGDLGLLLVAGRRRKEIPTANYGQVFGIPGADIDDRWAMLGVDYRQALTPSTDWFVQGRLLDFRYVGNYVYPELNRDEARGRSFALESGIVTRALSGHVIAAGVEVNLKRGVDQSNIDVASREVLFQSRDAGERAGIYINDEWTWNLQWALSTGLRLDSEAGDSVRLSPRVALVGALRPGTTLKAIAGHAFRSPNSYEREYEVEGPGGQRANPDLGAEHIYTTELLLTQELGTTTQVDLGIYRYRLRSLITLVEDSDGMLTLENAASARSRGVEASLLRRWAGGMQVRASYAYADVEGWNEHGQPINSPRHLGKLYVTAPLGESVSLALGSRYTSSRATRDGRVGGVTVVDTNLLWAVPGTRVDVSLGVDNLFDRTYADPAGPEFLPEAVPRRGRTAMLDVLWRF</sequence>
<keyword evidence="17" id="KW-1185">Reference proteome</keyword>
<feature type="chain" id="PRO_5047533234" evidence="13">
    <location>
        <begin position="36"/>
        <end position="666"/>
    </location>
</feature>
<evidence type="ECO:0000256" key="1">
    <source>
        <dbReference type="ARBA" id="ARBA00004571"/>
    </source>
</evidence>
<protein>
    <submittedName>
        <fullName evidence="16">Iron complex outermembrane receptor protein</fullName>
    </submittedName>
</protein>
<keyword evidence="6 13" id="KW-0732">Signal</keyword>
<evidence type="ECO:0000313" key="17">
    <source>
        <dbReference type="Proteomes" id="UP001256588"/>
    </source>
</evidence>
<evidence type="ECO:0000256" key="6">
    <source>
        <dbReference type="ARBA" id="ARBA00022729"/>
    </source>
</evidence>
<dbReference type="PANTHER" id="PTHR30069:SF29">
    <property type="entry name" value="HEMOGLOBIN AND HEMOGLOBIN-HAPTOGLOBIN-BINDING PROTEIN 1-RELATED"/>
    <property type="match status" value="1"/>
</dbReference>
<dbReference type="InterPro" id="IPR037066">
    <property type="entry name" value="Plug_dom_sf"/>
</dbReference>
<accession>A0ABU1XV04</accession>
<evidence type="ECO:0000256" key="12">
    <source>
        <dbReference type="RuleBase" id="RU003357"/>
    </source>
</evidence>
<dbReference type="Gene3D" id="2.40.170.20">
    <property type="entry name" value="TonB-dependent receptor, beta-barrel domain"/>
    <property type="match status" value="1"/>
</dbReference>
<evidence type="ECO:0000256" key="11">
    <source>
        <dbReference type="PROSITE-ProRule" id="PRU01360"/>
    </source>
</evidence>
<keyword evidence="10 11" id="KW-0998">Cell outer membrane</keyword>
<dbReference type="PROSITE" id="PS52016">
    <property type="entry name" value="TONB_DEPENDENT_REC_3"/>
    <property type="match status" value="1"/>
</dbReference>
<dbReference type="InterPro" id="IPR039426">
    <property type="entry name" value="TonB-dep_rcpt-like"/>
</dbReference>
<dbReference type="Pfam" id="PF07715">
    <property type="entry name" value="Plug"/>
    <property type="match status" value="1"/>
</dbReference>
<dbReference type="PANTHER" id="PTHR30069">
    <property type="entry name" value="TONB-DEPENDENT OUTER MEMBRANE RECEPTOR"/>
    <property type="match status" value="1"/>
</dbReference>
<keyword evidence="9 16" id="KW-0675">Receptor</keyword>
<name>A0ABU1XV04_9GAMM</name>
<dbReference type="Pfam" id="PF00593">
    <property type="entry name" value="TonB_dep_Rec_b-barrel"/>
    <property type="match status" value="1"/>
</dbReference>
<evidence type="ECO:0000256" key="2">
    <source>
        <dbReference type="ARBA" id="ARBA00008143"/>
    </source>
</evidence>
<keyword evidence="4 11" id="KW-1134">Transmembrane beta strand</keyword>
<comment type="similarity">
    <text evidence="2">Belongs to the TonB-dependent receptor family. Hemoglobin/haptoglobin binding protein subfamily.</text>
</comment>
<dbReference type="SUPFAM" id="SSF56935">
    <property type="entry name" value="Porins"/>
    <property type="match status" value="1"/>
</dbReference>
<keyword evidence="5 11" id="KW-0812">Transmembrane</keyword>